<evidence type="ECO:0000256" key="8">
    <source>
        <dbReference type="SAM" id="MobiDB-lite"/>
    </source>
</evidence>
<evidence type="ECO:0000256" key="4">
    <source>
        <dbReference type="ARBA" id="ARBA00022519"/>
    </source>
</evidence>
<keyword evidence="5 9" id="KW-0812">Transmembrane</keyword>
<evidence type="ECO:0000256" key="2">
    <source>
        <dbReference type="ARBA" id="ARBA00007555"/>
    </source>
</evidence>
<comment type="subcellular location">
    <subcellularLocation>
        <location evidence="1">Cell inner membrane</location>
        <topology evidence="1">Multi-pass membrane protein</topology>
    </subcellularLocation>
</comment>
<keyword evidence="6 9" id="KW-1133">Transmembrane helix</keyword>
<dbReference type="PANTHER" id="PTHR30462:SF3">
    <property type="entry name" value="INTERMEMBRANE TRANSPORT PROTEIN PQIA"/>
    <property type="match status" value="1"/>
</dbReference>
<keyword evidence="11" id="KW-1185">Reference proteome</keyword>
<dbReference type="InterPro" id="IPR007498">
    <property type="entry name" value="PqiA-like"/>
</dbReference>
<dbReference type="RefSeq" id="WP_138773213.1">
    <property type="nucleotide sequence ID" value="NZ_VCQT01000040.1"/>
</dbReference>
<evidence type="ECO:0000256" key="9">
    <source>
        <dbReference type="SAM" id="Phobius"/>
    </source>
</evidence>
<comment type="caution">
    <text evidence="10">The sequence shown here is derived from an EMBL/GenBank/DDBJ whole genome shotgun (WGS) entry which is preliminary data.</text>
</comment>
<feature type="transmembrane region" description="Helical" evidence="9">
    <location>
        <begin position="57"/>
        <end position="77"/>
    </location>
</feature>
<evidence type="ECO:0000256" key="5">
    <source>
        <dbReference type="ARBA" id="ARBA00022692"/>
    </source>
</evidence>
<dbReference type="InterPro" id="IPR051800">
    <property type="entry name" value="PqiA-PqiB_transport"/>
</dbReference>
<dbReference type="PANTHER" id="PTHR30462">
    <property type="entry name" value="INTERMEMBRANE TRANSPORT PROTEIN PQIB-RELATED"/>
    <property type="match status" value="1"/>
</dbReference>
<dbReference type="NCBIfam" id="TIGR00155">
    <property type="entry name" value="pqiA_fam"/>
    <property type="match status" value="1"/>
</dbReference>
<keyword evidence="3" id="KW-1003">Cell membrane</keyword>
<evidence type="ECO:0000256" key="6">
    <source>
        <dbReference type="ARBA" id="ARBA00022989"/>
    </source>
</evidence>
<keyword evidence="4" id="KW-0997">Cell inner membrane</keyword>
<evidence type="ECO:0000256" key="3">
    <source>
        <dbReference type="ARBA" id="ARBA00022475"/>
    </source>
</evidence>
<comment type="similarity">
    <text evidence="2">Belongs to the PqiA family.</text>
</comment>
<name>A0ABY2XK97_9GAMM</name>
<evidence type="ECO:0000313" key="11">
    <source>
        <dbReference type="Proteomes" id="UP000739180"/>
    </source>
</evidence>
<feature type="region of interest" description="Disordered" evidence="8">
    <location>
        <begin position="422"/>
        <end position="443"/>
    </location>
</feature>
<feature type="transmembrane region" description="Helical" evidence="9">
    <location>
        <begin position="395"/>
        <end position="412"/>
    </location>
</feature>
<gene>
    <name evidence="10" type="ORF">FGS76_13625</name>
</gene>
<feature type="transmembrane region" description="Helical" evidence="9">
    <location>
        <begin position="97"/>
        <end position="125"/>
    </location>
</feature>
<reference evidence="10 11" key="1">
    <citation type="submission" date="2019-05" db="EMBL/GenBank/DDBJ databases">
        <title>Genome of Alcanivorax gelatiniphagus, an oil degrading marine bacteria.</title>
        <authorList>
            <person name="Kwon K.K."/>
        </authorList>
    </citation>
    <scope>NUCLEOTIDE SEQUENCE [LARGE SCALE GENOMIC DNA]</scope>
    <source>
        <strain evidence="10 11">MEBiC 08158</strain>
    </source>
</reference>
<accession>A0ABY2XK97</accession>
<proteinExistence type="inferred from homology"/>
<evidence type="ECO:0000313" key="10">
    <source>
        <dbReference type="EMBL" id="TMW11615.1"/>
    </source>
</evidence>
<dbReference type="InterPro" id="IPR005219">
    <property type="entry name" value="PqiA-like_proteobact"/>
</dbReference>
<evidence type="ECO:0000256" key="1">
    <source>
        <dbReference type="ARBA" id="ARBA00004429"/>
    </source>
</evidence>
<feature type="transmembrane region" description="Helical" evidence="9">
    <location>
        <begin position="316"/>
        <end position="341"/>
    </location>
</feature>
<protein>
    <submittedName>
        <fullName evidence="10">Paraquat-inducible protein A</fullName>
    </submittedName>
</protein>
<dbReference type="EMBL" id="VCQT01000040">
    <property type="protein sequence ID" value="TMW11615.1"/>
    <property type="molecule type" value="Genomic_DNA"/>
</dbReference>
<feature type="transmembrane region" description="Helical" evidence="9">
    <location>
        <begin position="362"/>
        <end position="383"/>
    </location>
</feature>
<sequence>MDDPRAPDSDPHATLLPCPQCDLVLSVVDPAPGEWVRCPRCLHPLARHAVQDQTSPALAVTALILLAVSLSFPYIRFEKNGIGEQMGLLDAATELAAFHHPALAVVVFATIVVMPVCFLLALLWVHASLSRVGRPGGAALPGTAALVRALPRWQPWMMADVFAIAALVSLIKIAGMAEVTLKPGFWAFTGFALALLITVQRLHPLALWARLAGPPVAPPDARPGRTALAQGLVGCEQCGHLQPLAGPHRCQRCGARLHRRNPASLQRTWALLIAATLCCFPAHLYPIMITTSLGHTQPATIISGVLQFVQHGDWPIALIIFTASVLVPFGKIMALAWLSLAARGDRPLDMTAQMRLYRITEWVGRWSMIDVFVVAIVVALVRLGNLLSIAPGPGGGAFAAVVVLTMLAAFSFDPRLIWDRQSADPGPATQRNDDEPDTLPRHS</sequence>
<dbReference type="Proteomes" id="UP000739180">
    <property type="component" value="Unassembled WGS sequence"/>
</dbReference>
<feature type="transmembrane region" description="Helical" evidence="9">
    <location>
        <begin position="269"/>
        <end position="288"/>
    </location>
</feature>
<evidence type="ECO:0000256" key="7">
    <source>
        <dbReference type="ARBA" id="ARBA00023136"/>
    </source>
</evidence>
<keyword evidence="7 9" id="KW-0472">Membrane</keyword>
<organism evidence="10 11">
    <name type="scientific">Alloalcanivorax gelatiniphagus</name>
    <dbReference type="NCBI Taxonomy" id="1194167"/>
    <lineage>
        <taxon>Bacteria</taxon>
        <taxon>Pseudomonadati</taxon>
        <taxon>Pseudomonadota</taxon>
        <taxon>Gammaproteobacteria</taxon>
        <taxon>Oceanospirillales</taxon>
        <taxon>Alcanivoracaceae</taxon>
        <taxon>Alloalcanivorax</taxon>
    </lineage>
</organism>
<dbReference type="Pfam" id="PF04403">
    <property type="entry name" value="PqiA"/>
    <property type="match status" value="2"/>
</dbReference>